<name>A0A9P6Y008_RHIOR</name>
<feature type="region of interest" description="Disordered" evidence="1">
    <location>
        <begin position="386"/>
        <end position="417"/>
    </location>
</feature>
<dbReference type="AlphaFoldDB" id="A0A9P6Y008"/>
<dbReference type="Proteomes" id="UP000717996">
    <property type="component" value="Unassembled WGS sequence"/>
</dbReference>
<evidence type="ECO:0000256" key="1">
    <source>
        <dbReference type="SAM" id="MobiDB-lite"/>
    </source>
</evidence>
<protein>
    <submittedName>
        <fullName evidence="2">Uncharacterized protein</fullName>
    </submittedName>
</protein>
<accession>A0A9P6Y008</accession>
<dbReference type="OrthoDB" id="2290147at2759"/>
<organism evidence="2 3">
    <name type="scientific">Rhizopus oryzae</name>
    <name type="common">Mucormycosis agent</name>
    <name type="synonym">Rhizopus arrhizus var. delemar</name>
    <dbReference type="NCBI Taxonomy" id="64495"/>
    <lineage>
        <taxon>Eukaryota</taxon>
        <taxon>Fungi</taxon>
        <taxon>Fungi incertae sedis</taxon>
        <taxon>Mucoromycota</taxon>
        <taxon>Mucoromycotina</taxon>
        <taxon>Mucoromycetes</taxon>
        <taxon>Mucorales</taxon>
        <taxon>Mucorineae</taxon>
        <taxon>Rhizopodaceae</taxon>
        <taxon>Rhizopus</taxon>
    </lineage>
</organism>
<dbReference type="EMBL" id="JAANIT010002527">
    <property type="protein sequence ID" value="KAG1536180.1"/>
    <property type="molecule type" value="Genomic_DNA"/>
</dbReference>
<evidence type="ECO:0000313" key="2">
    <source>
        <dbReference type="EMBL" id="KAG1536180.1"/>
    </source>
</evidence>
<gene>
    <name evidence="2" type="ORF">G6F51_011107</name>
</gene>
<feature type="compositionally biased region" description="Acidic residues" evidence="1">
    <location>
        <begin position="388"/>
        <end position="408"/>
    </location>
</feature>
<sequence length="417" mass="48110">MTRPKRTRGKVLEELQAVSDEKIILQAAVDRHRLQQLQRELDGSQIERATKKAKKSNGKAMKLKYFKYLADNNIVDISNSSADLHMQGFNNATKTRMSNPVLLSDEFDRNIEKIVKGFKKIKSIPNLKLTLNICEMHKARGEDEKVVHRIYLHILRLHAEKPWVFSGENLSRYSEFDLQIKFWGYVFETYLGRRKEVVLQWGDTMSNTCKKISLRFKLDLRLLILKDNDMIADGGTGEFARKVTKAKLYADTLKSVVTTKCHLNGFLMSTPYLSEKEVPNVKFPVIQIMGLQGRLSALRIKKKKVYVLESICSFRFPNTLPQIKSGDIEQLVNALTITENMIIELERLYNDGQSSNDENAMTRVLNELPRRKKLKLENWVTDVVWDKADEEDEGGEDAEDENDEDTDDESQKSEEND</sequence>
<proteinExistence type="predicted"/>
<comment type="caution">
    <text evidence="2">The sequence shown here is derived from an EMBL/GenBank/DDBJ whole genome shotgun (WGS) entry which is preliminary data.</text>
</comment>
<reference evidence="2" key="1">
    <citation type="journal article" date="2020" name="Microb. Genom.">
        <title>Genetic diversity of clinical and environmental Mucorales isolates obtained from an investigation of mucormycosis cases among solid organ transplant recipients.</title>
        <authorList>
            <person name="Nguyen M.H."/>
            <person name="Kaul D."/>
            <person name="Muto C."/>
            <person name="Cheng S.J."/>
            <person name="Richter R.A."/>
            <person name="Bruno V.M."/>
            <person name="Liu G."/>
            <person name="Beyhan S."/>
            <person name="Sundermann A.J."/>
            <person name="Mounaud S."/>
            <person name="Pasculle A.W."/>
            <person name="Nierman W.C."/>
            <person name="Driscoll E."/>
            <person name="Cumbie R."/>
            <person name="Clancy C.J."/>
            <person name="Dupont C.L."/>
        </authorList>
    </citation>
    <scope>NUCLEOTIDE SEQUENCE</scope>
    <source>
        <strain evidence="2">GL16</strain>
    </source>
</reference>
<evidence type="ECO:0000313" key="3">
    <source>
        <dbReference type="Proteomes" id="UP000717996"/>
    </source>
</evidence>